<dbReference type="PANTHER" id="PTHR43798">
    <property type="entry name" value="MONOACYLGLYCEROL LIPASE"/>
    <property type="match status" value="1"/>
</dbReference>
<protein>
    <submittedName>
        <fullName evidence="2">Alpha/beta hydrolase</fullName>
    </submittedName>
</protein>
<dbReference type="Proteomes" id="UP001464387">
    <property type="component" value="Unassembled WGS sequence"/>
</dbReference>
<dbReference type="InterPro" id="IPR000073">
    <property type="entry name" value="AB_hydrolase_1"/>
</dbReference>
<comment type="caution">
    <text evidence="2">The sequence shown here is derived from an EMBL/GenBank/DDBJ whole genome shotgun (WGS) entry which is preliminary data.</text>
</comment>
<dbReference type="RefSeq" id="WP_287278135.1">
    <property type="nucleotide sequence ID" value="NZ_JAMYMY010000044.1"/>
</dbReference>
<dbReference type="InterPro" id="IPR029058">
    <property type="entry name" value="AB_hydrolase_fold"/>
</dbReference>
<proteinExistence type="predicted"/>
<sequence>MFDDFQSTKVEVGEASLFVRHAGSGPAVLLLHGFPQTQLMWRDVVPGLTDRFTVVCADLRGYGASSCPVSDADHAPYAKRAMAADMVAMMAKLGFASFMVAGHDRGGRVAYRMALDHPDSVDKLTVLDIVPTADAWDRADARLALGYWPWSLLAQPEPLPEKILAAAAEAIVDNALGGWGSSPAVFPADVRQAYVDALRDPAHSHAICEEYRAAATLDRKHDHADKAAGRTIRCPVLALWSEQGALAEWYSDEGGPLALWRGWAEDVRGQSMPGGHFFPEEAPAQTAQALAAFFG</sequence>
<dbReference type="PANTHER" id="PTHR43798:SF33">
    <property type="entry name" value="HYDROLASE, PUTATIVE (AFU_ORTHOLOGUE AFUA_2G14860)-RELATED"/>
    <property type="match status" value="1"/>
</dbReference>
<dbReference type="EMBL" id="JAMYPJ010000039">
    <property type="protein sequence ID" value="MER8935845.1"/>
    <property type="molecule type" value="Genomic_DNA"/>
</dbReference>
<dbReference type="GO" id="GO:0016787">
    <property type="term" value="F:hydrolase activity"/>
    <property type="evidence" value="ECO:0007669"/>
    <property type="project" value="UniProtKB-KW"/>
</dbReference>
<dbReference type="PRINTS" id="PR00412">
    <property type="entry name" value="EPOXHYDRLASE"/>
</dbReference>
<dbReference type="PRINTS" id="PR00111">
    <property type="entry name" value="ABHYDROLASE"/>
</dbReference>
<dbReference type="InterPro" id="IPR000639">
    <property type="entry name" value="Epox_hydrolase-like"/>
</dbReference>
<dbReference type="SUPFAM" id="SSF53474">
    <property type="entry name" value="alpha/beta-Hydrolases"/>
    <property type="match status" value="1"/>
</dbReference>
<accession>A0ABV1YL03</accession>
<keyword evidence="3" id="KW-1185">Reference proteome</keyword>
<reference evidence="2 3" key="1">
    <citation type="journal article" date="2024" name="Proc. Natl. Acad. Sci. U.S.A.">
        <title>The evolutionary genomics of adaptation to stress in wild rhizobium bacteria.</title>
        <authorList>
            <person name="Kehlet-Delgado H."/>
            <person name="Montoya A.P."/>
            <person name="Jensen K.T."/>
            <person name="Wendlandt C.E."/>
            <person name="Dexheimer C."/>
            <person name="Roberts M."/>
            <person name="Torres Martinez L."/>
            <person name="Friesen M.L."/>
            <person name="Griffitts J.S."/>
            <person name="Porter S.S."/>
        </authorList>
    </citation>
    <scope>NUCLEOTIDE SEQUENCE [LARGE SCALE GENOMIC DNA]</scope>
    <source>
        <strain evidence="2 3">M0729</strain>
    </source>
</reference>
<name>A0ABV1YL03_9HYPH</name>
<keyword evidence="2" id="KW-0378">Hydrolase</keyword>
<evidence type="ECO:0000313" key="3">
    <source>
        <dbReference type="Proteomes" id="UP001464387"/>
    </source>
</evidence>
<feature type="domain" description="AB hydrolase-1" evidence="1">
    <location>
        <begin position="26"/>
        <end position="247"/>
    </location>
</feature>
<gene>
    <name evidence="2" type="ORF">NKI33_23180</name>
</gene>
<organism evidence="2 3">
    <name type="scientific">Mesorhizobium opportunistum</name>
    <dbReference type="NCBI Taxonomy" id="593909"/>
    <lineage>
        <taxon>Bacteria</taxon>
        <taxon>Pseudomonadati</taxon>
        <taxon>Pseudomonadota</taxon>
        <taxon>Alphaproteobacteria</taxon>
        <taxon>Hyphomicrobiales</taxon>
        <taxon>Phyllobacteriaceae</taxon>
        <taxon>Mesorhizobium</taxon>
    </lineage>
</organism>
<dbReference type="Pfam" id="PF00561">
    <property type="entry name" value="Abhydrolase_1"/>
    <property type="match status" value="1"/>
</dbReference>
<evidence type="ECO:0000259" key="1">
    <source>
        <dbReference type="Pfam" id="PF00561"/>
    </source>
</evidence>
<evidence type="ECO:0000313" key="2">
    <source>
        <dbReference type="EMBL" id="MER8935845.1"/>
    </source>
</evidence>
<dbReference type="InterPro" id="IPR050266">
    <property type="entry name" value="AB_hydrolase_sf"/>
</dbReference>
<dbReference type="Gene3D" id="3.40.50.1820">
    <property type="entry name" value="alpha/beta hydrolase"/>
    <property type="match status" value="1"/>
</dbReference>